<dbReference type="EMBL" id="PKIZ01000001">
    <property type="protein sequence ID" value="PKZ42760.1"/>
    <property type="molecule type" value="Genomic_DNA"/>
</dbReference>
<dbReference type="Proteomes" id="UP000234206">
    <property type="component" value="Unassembled WGS sequence"/>
</dbReference>
<evidence type="ECO:0000313" key="2">
    <source>
        <dbReference type="EMBL" id="PKZ42760.1"/>
    </source>
</evidence>
<dbReference type="InterPro" id="IPR034660">
    <property type="entry name" value="DinB/YfiT-like"/>
</dbReference>
<dbReference type="SUPFAM" id="SSF141571">
    <property type="entry name" value="Pentapeptide repeat-like"/>
    <property type="match status" value="1"/>
</dbReference>
<evidence type="ECO:0000259" key="1">
    <source>
        <dbReference type="Pfam" id="PF12867"/>
    </source>
</evidence>
<dbReference type="AlphaFoldDB" id="A0A2I1PDU0"/>
<organism evidence="2 3">
    <name type="scientific">Kytococcus schroeteri</name>
    <dbReference type="NCBI Taxonomy" id="138300"/>
    <lineage>
        <taxon>Bacteria</taxon>
        <taxon>Bacillati</taxon>
        <taxon>Actinomycetota</taxon>
        <taxon>Actinomycetes</taxon>
        <taxon>Micrococcales</taxon>
        <taxon>Kytococcaceae</taxon>
        <taxon>Kytococcus</taxon>
    </lineage>
</organism>
<dbReference type="Pfam" id="PF00805">
    <property type="entry name" value="Pentapeptide"/>
    <property type="match status" value="1"/>
</dbReference>
<dbReference type="OrthoDB" id="3542438at2"/>
<proteinExistence type="predicted"/>
<reference evidence="2 3" key="1">
    <citation type="submission" date="2017-12" db="EMBL/GenBank/DDBJ databases">
        <title>Phylogenetic diversity of female urinary microbiome.</title>
        <authorList>
            <person name="Thomas-White K."/>
            <person name="Wolfe A.J."/>
        </authorList>
    </citation>
    <scope>NUCLEOTIDE SEQUENCE [LARGE SCALE GENOMIC DNA]</scope>
    <source>
        <strain evidence="2 3">UMB1298</strain>
    </source>
</reference>
<accession>A0A2I1PDU0</accession>
<dbReference type="Gene3D" id="2.160.20.80">
    <property type="entry name" value="E3 ubiquitin-protein ligase SopA"/>
    <property type="match status" value="1"/>
</dbReference>
<gene>
    <name evidence="2" type="ORF">CYJ76_00420</name>
</gene>
<dbReference type="Gene3D" id="1.20.120.450">
    <property type="entry name" value="dinb family like domain"/>
    <property type="match status" value="1"/>
</dbReference>
<comment type="caution">
    <text evidence="2">The sequence shown here is derived from an EMBL/GenBank/DDBJ whole genome shotgun (WGS) entry which is preliminary data.</text>
</comment>
<dbReference type="InterPro" id="IPR001646">
    <property type="entry name" value="5peptide_repeat"/>
</dbReference>
<protein>
    <recommendedName>
        <fullName evidence="1">DinB-like domain-containing protein</fullName>
    </recommendedName>
</protein>
<keyword evidence="3" id="KW-1185">Reference proteome</keyword>
<feature type="domain" description="DinB-like" evidence="1">
    <location>
        <begin position="102"/>
        <end position="244"/>
    </location>
</feature>
<sequence>MDEHVDGVDLSGATLQHVRVAGASMTKVDASGADIRGLLMEGARIRGGAIVHTRIDCDVFDLVINGVDVAPLIDAELNRRDPDRALLFATDPDGIRAAWARLEELWEGTIERARTLPGDQLHASVDGEWSFVQTLRHLNFKNAAWAQRVLRGEPDPYAPLDLPWDEAPAIEGFTPVRDARPGLGEVLAERSQRCEQVRAALRPLDDAALAGTVTRAEPGWPQVEDLPVAEAVHVLLMEEYEHRLFAERDLDALTGVSTSADPTTPPTSQEP</sequence>
<dbReference type="InterPro" id="IPR024775">
    <property type="entry name" value="DinB-like"/>
</dbReference>
<name>A0A2I1PDU0_9MICO</name>
<dbReference type="SUPFAM" id="SSF109854">
    <property type="entry name" value="DinB/YfiT-like putative metalloenzymes"/>
    <property type="match status" value="1"/>
</dbReference>
<dbReference type="Pfam" id="PF12867">
    <property type="entry name" value="DinB_2"/>
    <property type="match status" value="1"/>
</dbReference>
<dbReference type="RefSeq" id="WP_070705995.1">
    <property type="nucleotide sequence ID" value="NZ_JBHLVH010000014.1"/>
</dbReference>
<evidence type="ECO:0000313" key="3">
    <source>
        <dbReference type="Proteomes" id="UP000234206"/>
    </source>
</evidence>